<dbReference type="PIRSF" id="PIRSF007028">
    <property type="entry name" value="UCP007028"/>
    <property type="match status" value="1"/>
</dbReference>
<comment type="caution">
    <text evidence="1">The sequence shown here is derived from an EMBL/GenBank/DDBJ whole genome shotgun (WGS) entry which is preliminary data.</text>
</comment>
<protein>
    <submittedName>
        <fullName evidence="1">DUF1428 domain-containing protein</fullName>
    </submittedName>
</protein>
<dbReference type="SUPFAM" id="SSF54909">
    <property type="entry name" value="Dimeric alpha+beta barrel"/>
    <property type="match status" value="1"/>
</dbReference>
<evidence type="ECO:0000313" key="2">
    <source>
        <dbReference type="Proteomes" id="UP001191082"/>
    </source>
</evidence>
<organism evidence="1 2">
    <name type="scientific">Arenibacterium halophilum</name>
    <dbReference type="NCBI Taxonomy" id="2583821"/>
    <lineage>
        <taxon>Bacteria</taxon>
        <taxon>Pseudomonadati</taxon>
        <taxon>Pseudomonadota</taxon>
        <taxon>Alphaproteobacteria</taxon>
        <taxon>Rhodobacterales</taxon>
        <taxon>Paracoccaceae</taxon>
        <taxon>Arenibacterium</taxon>
    </lineage>
</organism>
<dbReference type="Proteomes" id="UP001191082">
    <property type="component" value="Unassembled WGS sequence"/>
</dbReference>
<dbReference type="InterPro" id="IPR009874">
    <property type="entry name" value="DUF1428"/>
</dbReference>
<gene>
    <name evidence="1" type="ORF">FGK64_19175</name>
</gene>
<reference evidence="1 2" key="1">
    <citation type="submission" date="2019-05" db="EMBL/GenBank/DDBJ databases">
        <title>Marivita sp. nov. isolated from sea sediment.</title>
        <authorList>
            <person name="Kim W."/>
        </authorList>
    </citation>
    <scope>NUCLEOTIDE SEQUENCE [LARGE SCALE GENOMIC DNA]</scope>
    <source>
        <strain evidence="1 2">CAU 1492</strain>
    </source>
</reference>
<dbReference type="InterPro" id="IPR011008">
    <property type="entry name" value="Dimeric_a/b-barrel"/>
</dbReference>
<accession>A0ABY2X604</accession>
<evidence type="ECO:0000313" key="1">
    <source>
        <dbReference type="EMBL" id="TMV10878.1"/>
    </source>
</evidence>
<dbReference type="EMBL" id="VCPC01000004">
    <property type="protein sequence ID" value="TMV10878.1"/>
    <property type="molecule type" value="Genomic_DNA"/>
</dbReference>
<dbReference type="RefSeq" id="WP_138865450.1">
    <property type="nucleotide sequence ID" value="NZ_VCPC01000004.1"/>
</dbReference>
<keyword evidence="2" id="KW-1185">Reference proteome</keyword>
<name>A0ABY2X604_9RHOB</name>
<dbReference type="Pfam" id="PF07237">
    <property type="entry name" value="DUF1428"/>
    <property type="match status" value="1"/>
</dbReference>
<dbReference type="Gene3D" id="3.30.70.100">
    <property type="match status" value="1"/>
</dbReference>
<proteinExistence type="predicted"/>
<sequence length="117" mass="13141">MKYVDGFVMSVPTAKKQDFIDMARRMAPVFKEFGVLEVVDCWGVDVPEGKVTSFPMAVKATADETVCFGWMVWPSKAVRDENFQKIMDDPRCQPGEDGTPFDGKRMIFGGFDMVSVL</sequence>